<protein>
    <recommendedName>
        <fullName evidence="5">ABC transporter domain-containing protein</fullName>
    </recommendedName>
</protein>
<dbReference type="InterPro" id="IPR015854">
    <property type="entry name" value="ABC_transpr_LolD-like"/>
</dbReference>
<feature type="compositionally biased region" description="Basic and acidic residues" evidence="4">
    <location>
        <begin position="339"/>
        <end position="352"/>
    </location>
</feature>
<dbReference type="OrthoDB" id="6500128at2759"/>
<dbReference type="Pfam" id="PF00005">
    <property type="entry name" value="ABC_tran"/>
    <property type="match status" value="1"/>
</dbReference>
<accession>A0A836HZ66</accession>
<feature type="compositionally biased region" description="Polar residues" evidence="4">
    <location>
        <begin position="71"/>
        <end position="85"/>
    </location>
</feature>
<dbReference type="Gene3D" id="3.40.50.300">
    <property type="entry name" value="P-loop containing nucleotide triphosphate hydrolases"/>
    <property type="match status" value="1"/>
</dbReference>
<evidence type="ECO:0000313" key="6">
    <source>
        <dbReference type="EMBL" id="KAG5490383.1"/>
    </source>
</evidence>
<organism evidence="6 7">
    <name type="scientific">Porcisia hertigi</name>
    <dbReference type="NCBI Taxonomy" id="2761500"/>
    <lineage>
        <taxon>Eukaryota</taxon>
        <taxon>Discoba</taxon>
        <taxon>Euglenozoa</taxon>
        <taxon>Kinetoplastea</taxon>
        <taxon>Metakinetoplastina</taxon>
        <taxon>Trypanosomatida</taxon>
        <taxon>Trypanosomatidae</taxon>
        <taxon>Leishmaniinae</taxon>
        <taxon>Porcisia</taxon>
    </lineage>
</organism>
<dbReference type="GeneID" id="94286631"/>
<dbReference type="EMBL" id="JAFJZO010000036">
    <property type="protein sequence ID" value="KAG5490383.1"/>
    <property type="molecule type" value="Genomic_DNA"/>
</dbReference>
<name>A0A836HZ66_9TRYP</name>
<evidence type="ECO:0000256" key="3">
    <source>
        <dbReference type="ARBA" id="ARBA00022840"/>
    </source>
</evidence>
<dbReference type="InterPro" id="IPR003439">
    <property type="entry name" value="ABC_transporter-like_ATP-bd"/>
</dbReference>
<dbReference type="PROSITE" id="PS50893">
    <property type="entry name" value="ABC_TRANSPORTER_2"/>
    <property type="match status" value="1"/>
</dbReference>
<proteinExistence type="predicted"/>
<dbReference type="PROSITE" id="PS00211">
    <property type="entry name" value="ABC_TRANSPORTER_1"/>
    <property type="match status" value="1"/>
</dbReference>
<evidence type="ECO:0000256" key="1">
    <source>
        <dbReference type="ARBA" id="ARBA00022448"/>
    </source>
</evidence>
<dbReference type="InterPro" id="IPR003593">
    <property type="entry name" value="AAA+_ATPase"/>
</dbReference>
<feature type="domain" description="ABC transporter" evidence="5">
    <location>
        <begin position="54"/>
        <end position="309"/>
    </location>
</feature>
<dbReference type="Proteomes" id="UP000674318">
    <property type="component" value="Unassembled WGS sequence"/>
</dbReference>
<dbReference type="InterPro" id="IPR027417">
    <property type="entry name" value="P-loop_NTPase"/>
</dbReference>
<dbReference type="GO" id="GO:0022857">
    <property type="term" value="F:transmembrane transporter activity"/>
    <property type="evidence" value="ECO:0007669"/>
    <property type="project" value="TreeGrafter"/>
</dbReference>
<dbReference type="CDD" id="cd03255">
    <property type="entry name" value="ABC_MJ0796_LolCDE_FtsE"/>
    <property type="match status" value="1"/>
</dbReference>
<gene>
    <name evidence="6" type="ORF">JKF63_00503</name>
</gene>
<feature type="region of interest" description="Disordered" evidence="4">
    <location>
        <begin position="64"/>
        <end position="95"/>
    </location>
</feature>
<dbReference type="GO" id="GO:0005886">
    <property type="term" value="C:plasma membrane"/>
    <property type="evidence" value="ECO:0007669"/>
    <property type="project" value="TreeGrafter"/>
</dbReference>
<feature type="region of interest" description="Disordered" evidence="4">
    <location>
        <begin position="319"/>
        <end position="356"/>
    </location>
</feature>
<keyword evidence="7" id="KW-1185">Reference proteome</keyword>
<dbReference type="AlphaFoldDB" id="A0A836HZ66"/>
<evidence type="ECO:0000313" key="7">
    <source>
        <dbReference type="Proteomes" id="UP000674318"/>
    </source>
</evidence>
<dbReference type="GO" id="GO:0016887">
    <property type="term" value="F:ATP hydrolysis activity"/>
    <property type="evidence" value="ECO:0007669"/>
    <property type="project" value="InterPro"/>
</dbReference>
<dbReference type="PANTHER" id="PTHR24220:SF86">
    <property type="entry name" value="ABC TRANSPORTER ABCH.1"/>
    <property type="match status" value="1"/>
</dbReference>
<evidence type="ECO:0000256" key="4">
    <source>
        <dbReference type="SAM" id="MobiDB-lite"/>
    </source>
</evidence>
<dbReference type="SUPFAM" id="SSF52540">
    <property type="entry name" value="P-loop containing nucleoside triphosphate hydrolases"/>
    <property type="match status" value="1"/>
</dbReference>
<keyword evidence="2" id="KW-0547">Nucleotide-binding</keyword>
<reference evidence="6 7" key="1">
    <citation type="submission" date="2021-02" db="EMBL/GenBank/DDBJ databases">
        <title>Porcisia hertigi Genome sequencing and assembly.</title>
        <authorList>
            <person name="Almutairi H."/>
            <person name="Gatherer D."/>
        </authorList>
    </citation>
    <scope>NUCLEOTIDE SEQUENCE [LARGE SCALE GENOMIC DNA]</scope>
    <source>
        <strain evidence="6 7">C119</strain>
    </source>
</reference>
<evidence type="ECO:0000259" key="5">
    <source>
        <dbReference type="PROSITE" id="PS50893"/>
    </source>
</evidence>
<sequence length="431" mass="46815">MTMEALQKGECSLLNVASVSEVNRQSMLQCEPVVLRLCHIGKSYPIAGSDEKVVALKDINLAEPDHLGETPATQEGSSGKSSKQRNLPPPFSPVRRGEFIMIRGPSGGGKTTLLNIIGTIDSCTEGTIELNGRVLDKSTKESVLADIRLKTLGFVFQTFNLIATMTAVENVELPMTLLGQLSAKAMRLRSRQLLTLVGLRNRVNHLPSELSGGEQQRVTIARSLANNPSILLLDEPTGDLDTINTLEVMDLLMRINRRTRTTCIMVTHNPDIECYADRILYVNDGRFIKEVFNSLPTSLSLAAYTKYLAVKETTTTSLTRLTPARDDSEPDATTLPKTGKKDDSLDQEHEAQSSESVVTTNFPLIVFSTDSPMSATLPPAGAGQVLSHLVAAKASDSNHCTPTIPQILLSRSTSNPLSLISPHAEQDRGGR</sequence>
<comment type="caution">
    <text evidence="6">The sequence shown here is derived from an EMBL/GenBank/DDBJ whole genome shotgun (WGS) entry which is preliminary data.</text>
</comment>
<evidence type="ECO:0000256" key="2">
    <source>
        <dbReference type="ARBA" id="ARBA00022741"/>
    </source>
</evidence>
<dbReference type="InterPro" id="IPR017911">
    <property type="entry name" value="MacB-like_ATP-bd"/>
</dbReference>
<keyword evidence="1" id="KW-0813">Transport</keyword>
<keyword evidence="3" id="KW-0067">ATP-binding</keyword>
<dbReference type="RefSeq" id="XP_067752711.1">
    <property type="nucleotide sequence ID" value="XM_067896554.1"/>
</dbReference>
<dbReference type="PANTHER" id="PTHR24220">
    <property type="entry name" value="IMPORT ATP-BINDING PROTEIN"/>
    <property type="match status" value="1"/>
</dbReference>
<dbReference type="SMART" id="SM00382">
    <property type="entry name" value="AAA"/>
    <property type="match status" value="1"/>
</dbReference>
<dbReference type="InterPro" id="IPR017871">
    <property type="entry name" value="ABC_transporter-like_CS"/>
</dbReference>
<dbReference type="KEGG" id="phet:94286631"/>
<dbReference type="GO" id="GO:0005524">
    <property type="term" value="F:ATP binding"/>
    <property type="evidence" value="ECO:0007669"/>
    <property type="project" value="UniProtKB-KW"/>
</dbReference>